<dbReference type="EMBL" id="MU118009">
    <property type="protein sequence ID" value="KAF9648696.1"/>
    <property type="molecule type" value="Genomic_DNA"/>
</dbReference>
<dbReference type="Proteomes" id="UP000886501">
    <property type="component" value="Unassembled WGS sequence"/>
</dbReference>
<accession>A0ACB6ZGB9</accession>
<reference evidence="1" key="2">
    <citation type="journal article" date="2020" name="Nat. Commun.">
        <title>Large-scale genome sequencing of mycorrhizal fungi provides insights into the early evolution of symbiotic traits.</title>
        <authorList>
            <person name="Miyauchi S."/>
            <person name="Kiss E."/>
            <person name="Kuo A."/>
            <person name="Drula E."/>
            <person name="Kohler A."/>
            <person name="Sanchez-Garcia M."/>
            <person name="Morin E."/>
            <person name="Andreopoulos B."/>
            <person name="Barry K.W."/>
            <person name="Bonito G."/>
            <person name="Buee M."/>
            <person name="Carver A."/>
            <person name="Chen C."/>
            <person name="Cichocki N."/>
            <person name="Clum A."/>
            <person name="Culley D."/>
            <person name="Crous P.W."/>
            <person name="Fauchery L."/>
            <person name="Girlanda M."/>
            <person name="Hayes R.D."/>
            <person name="Keri Z."/>
            <person name="LaButti K."/>
            <person name="Lipzen A."/>
            <person name="Lombard V."/>
            <person name="Magnuson J."/>
            <person name="Maillard F."/>
            <person name="Murat C."/>
            <person name="Nolan M."/>
            <person name="Ohm R.A."/>
            <person name="Pangilinan J."/>
            <person name="Pereira M.F."/>
            <person name="Perotto S."/>
            <person name="Peter M."/>
            <person name="Pfister S."/>
            <person name="Riley R."/>
            <person name="Sitrit Y."/>
            <person name="Stielow J.B."/>
            <person name="Szollosi G."/>
            <person name="Zifcakova L."/>
            <person name="Stursova M."/>
            <person name="Spatafora J.W."/>
            <person name="Tedersoo L."/>
            <person name="Vaario L.M."/>
            <person name="Yamada A."/>
            <person name="Yan M."/>
            <person name="Wang P."/>
            <person name="Xu J."/>
            <person name="Bruns T."/>
            <person name="Baldrian P."/>
            <person name="Vilgalys R."/>
            <person name="Dunand C."/>
            <person name="Henrissat B."/>
            <person name="Grigoriev I.V."/>
            <person name="Hibbett D."/>
            <person name="Nagy L.G."/>
            <person name="Martin F.M."/>
        </authorList>
    </citation>
    <scope>NUCLEOTIDE SEQUENCE</scope>
    <source>
        <strain evidence="1">P2</strain>
    </source>
</reference>
<organism evidence="1 2">
    <name type="scientific">Thelephora ganbajun</name>
    <name type="common">Ganba fungus</name>
    <dbReference type="NCBI Taxonomy" id="370292"/>
    <lineage>
        <taxon>Eukaryota</taxon>
        <taxon>Fungi</taxon>
        <taxon>Dikarya</taxon>
        <taxon>Basidiomycota</taxon>
        <taxon>Agaricomycotina</taxon>
        <taxon>Agaricomycetes</taxon>
        <taxon>Thelephorales</taxon>
        <taxon>Thelephoraceae</taxon>
        <taxon>Thelephora</taxon>
    </lineage>
</organism>
<proteinExistence type="predicted"/>
<keyword evidence="2" id="KW-1185">Reference proteome</keyword>
<name>A0ACB6ZGB9_THEGA</name>
<evidence type="ECO:0000313" key="1">
    <source>
        <dbReference type="EMBL" id="KAF9648696.1"/>
    </source>
</evidence>
<reference evidence="1" key="1">
    <citation type="submission" date="2019-10" db="EMBL/GenBank/DDBJ databases">
        <authorList>
            <consortium name="DOE Joint Genome Institute"/>
            <person name="Kuo A."/>
            <person name="Miyauchi S."/>
            <person name="Kiss E."/>
            <person name="Drula E."/>
            <person name="Kohler A."/>
            <person name="Sanchez-Garcia M."/>
            <person name="Andreopoulos B."/>
            <person name="Barry K.W."/>
            <person name="Bonito G."/>
            <person name="Buee M."/>
            <person name="Carver A."/>
            <person name="Chen C."/>
            <person name="Cichocki N."/>
            <person name="Clum A."/>
            <person name="Culley D."/>
            <person name="Crous P.W."/>
            <person name="Fauchery L."/>
            <person name="Girlanda M."/>
            <person name="Hayes R."/>
            <person name="Keri Z."/>
            <person name="Labutti K."/>
            <person name="Lipzen A."/>
            <person name="Lombard V."/>
            <person name="Magnuson J."/>
            <person name="Maillard F."/>
            <person name="Morin E."/>
            <person name="Murat C."/>
            <person name="Nolan M."/>
            <person name="Ohm R."/>
            <person name="Pangilinan J."/>
            <person name="Pereira M."/>
            <person name="Perotto S."/>
            <person name="Peter M."/>
            <person name="Riley R."/>
            <person name="Sitrit Y."/>
            <person name="Stielow B."/>
            <person name="Szollosi G."/>
            <person name="Zifcakova L."/>
            <person name="Stursova M."/>
            <person name="Spatafora J.W."/>
            <person name="Tedersoo L."/>
            <person name="Vaario L.-M."/>
            <person name="Yamada A."/>
            <person name="Yan M."/>
            <person name="Wang P."/>
            <person name="Xu J."/>
            <person name="Bruns T."/>
            <person name="Baldrian P."/>
            <person name="Vilgalys R."/>
            <person name="Henrissat B."/>
            <person name="Grigoriev I.V."/>
            <person name="Hibbett D."/>
            <person name="Nagy L.G."/>
            <person name="Martin F.M."/>
        </authorList>
    </citation>
    <scope>NUCLEOTIDE SEQUENCE</scope>
    <source>
        <strain evidence="1">P2</strain>
    </source>
</reference>
<sequence>MDARPWQSSANRYYAFGGEKLDLLHRISKTPPPPSTHSSRSPPATYNQQSAPTSPMFGSSTLLKSSLLDRISPKGYSPHSRSVGDVSPLSPKLGDCLDSHLDKEEEEQVIRVLDNNQELVYQRDFGADERQDRDGELHESRNSSPVKKRKLVHANQSTSTSSPQSSPGQNKSNQKVKHTRSHSHSPPHSQPNASSPSKKQPLASRLGIDWSSGSPSGSGSPFGKRSGLTFGFAGYGYDTSAIVNTTGKATLQDRIEAIPAPEPSQDDLQDNTHNSCRLEHRIDMREPTPPSTAVIARDQNNQIREPSVEKGNFLGGTSLLRRIGSHRPISDPELEAPLEGGEYYRLDHEADHEGGEMIEYDASPPTAPPPASPSRLEDIRMDSPPLPESPPRTPNHEDLPVDAAKTESVTSSRPLTSRPESGTPSQAEVAEEEFKSMEQHAEDLLQDIQKEFLSRTEVRVSPPSAELNRITPGLPRDASMSLRDHDEHPRISPAPVLGGISPLVGARSISPFLDIDHHYITADAMSIYTHTPRSTAENLPASIARSTSFPTSDLDSNDTLLEVDPELDQITKQALGDLIVHSLKLNHDLDANEGWENSDVVRRAIKQEVDEHARDFLRLAAKLARRMDFMTEPHQSTEVSDVEPGQPMAESILPDTAENGYLEHLSPLEGVEGNEEPPPCEEDTQHAGSDVEMDFVPPEVPHSDPGEDRTELNDEPTGEKELDYEPAAEHVERVDNVESADEGDSEEPGLEIPGVWCARTGKDRTDTIQEHIEVSEVLAARVKKWAKKNGGSEAEPGHGPVVMNLMCLQTSVMQELYASFEDGARPVEDFFTSLKALKCTWPTGGKLMVQVRAGEPERTKTWFSHQLVQGKPLDISSVIHPGRVTLQFVQLADLSNYAFLLLVSEPDVVTLPPLRKVVGTGDVSGAESKSKVDEYLSRLEFPSTSP</sequence>
<protein>
    <submittedName>
        <fullName evidence="1">Uncharacterized protein</fullName>
    </submittedName>
</protein>
<evidence type="ECO:0000313" key="2">
    <source>
        <dbReference type="Proteomes" id="UP000886501"/>
    </source>
</evidence>
<comment type="caution">
    <text evidence="1">The sequence shown here is derived from an EMBL/GenBank/DDBJ whole genome shotgun (WGS) entry which is preliminary data.</text>
</comment>
<gene>
    <name evidence="1" type="ORF">BDM02DRAFT_3115020</name>
</gene>